<keyword evidence="5 8" id="KW-0804">Transcription</keyword>
<evidence type="ECO:0000256" key="9">
    <source>
        <dbReference type="SAM" id="MobiDB-lite"/>
    </source>
</evidence>
<feature type="region of interest" description="Disordered" evidence="9">
    <location>
        <begin position="234"/>
        <end position="445"/>
    </location>
</feature>
<comment type="function">
    <text evidence="7 8">TFIIF is a general transcription initiation factor that binds to RNA polymerase II and helps to recruit it to the initiation complex in collaboration with TFIIB. It promotes transcription elongation.</text>
</comment>
<comment type="caution">
    <text evidence="10">The sequence shown here is derived from an EMBL/GenBank/DDBJ whole genome shotgun (WGS) entry which is preliminary data.</text>
</comment>
<feature type="compositionally biased region" description="Acidic residues" evidence="9">
    <location>
        <begin position="234"/>
        <end position="250"/>
    </location>
</feature>
<feature type="compositionally biased region" description="Polar residues" evidence="9">
    <location>
        <begin position="1"/>
        <end position="20"/>
    </location>
</feature>
<organism evidence="10 11">
    <name type="scientific">Mytilus edulis</name>
    <name type="common">Blue mussel</name>
    <dbReference type="NCBI Taxonomy" id="6550"/>
    <lineage>
        <taxon>Eukaryota</taxon>
        <taxon>Metazoa</taxon>
        <taxon>Spiralia</taxon>
        <taxon>Lophotrochozoa</taxon>
        <taxon>Mollusca</taxon>
        <taxon>Bivalvia</taxon>
        <taxon>Autobranchia</taxon>
        <taxon>Pteriomorphia</taxon>
        <taxon>Mytilida</taxon>
        <taxon>Mytiloidea</taxon>
        <taxon>Mytilidae</taxon>
        <taxon>Mytilinae</taxon>
        <taxon>Mytilus</taxon>
    </lineage>
</organism>
<accession>A0A8S3VDH5</accession>
<dbReference type="InterPro" id="IPR036390">
    <property type="entry name" value="WH_DNA-bd_sf"/>
</dbReference>
<evidence type="ECO:0000256" key="8">
    <source>
        <dbReference type="RuleBase" id="RU366044"/>
    </source>
</evidence>
<dbReference type="InterPro" id="IPR036388">
    <property type="entry name" value="WH-like_DNA-bd_sf"/>
</dbReference>
<evidence type="ECO:0000256" key="7">
    <source>
        <dbReference type="ARBA" id="ARBA00025232"/>
    </source>
</evidence>
<comment type="similarity">
    <text evidence="2 8">Belongs to the TFIIF alpha subunit family.</text>
</comment>
<dbReference type="PANTHER" id="PTHR13011">
    <property type="entry name" value="TFIIF-ALPHA"/>
    <property type="match status" value="1"/>
</dbReference>
<feature type="compositionally biased region" description="Basic and acidic residues" evidence="9">
    <location>
        <begin position="409"/>
        <end position="421"/>
    </location>
</feature>
<dbReference type="Gene3D" id="1.10.10.10">
    <property type="entry name" value="Winged helix-like DNA-binding domain superfamily/Winged helix DNA-binding domain"/>
    <property type="match status" value="1"/>
</dbReference>
<evidence type="ECO:0000313" key="11">
    <source>
        <dbReference type="Proteomes" id="UP000683360"/>
    </source>
</evidence>
<feature type="region of interest" description="Disordered" evidence="9">
    <location>
        <begin position="1"/>
        <end position="22"/>
    </location>
</feature>
<proteinExistence type="inferred from homology"/>
<dbReference type="EMBL" id="CAJPWZ010003289">
    <property type="protein sequence ID" value="CAG2255955.1"/>
    <property type="molecule type" value="Genomic_DNA"/>
</dbReference>
<comment type="subcellular location">
    <subcellularLocation>
        <location evidence="1 8">Nucleus</location>
    </subcellularLocation>
</comment>
<keyword evidence="11" id="KW-1185">Reference proteome</keyword>
<evidence type="ECO:0000256" key="3">
    <source>
        <dbReference type="ARBA" id="ARBA00023015"/>
    </source>
</evidence>
<dbReference type="InterPro" id="IPR008851">
    <property type="entry name" value="TFIIF-alpha"/>
</dbReference>
<evidence type="ECO:0000256" key="5">
    <source>
        <dbReference type="ARBA" id="ARBA00023163"/>
    </source>
</evidence>
<dbReference type="Proteomes" id="UP000683360">
    <property type="component" value="Unassembled WGS sequence"/>
</dbReference>
<evidence type="ECO:0000313" key="10">
    <source>
        <dbReference type="EMBL" id="CAG2255954.1"/>
    </source>
</evidence>
<dbReference type="SUPFAM" id="SSF50916">
    <property type="entry name" value="Rap30/74 interaction domains"/>
    <property type="match status" value="1"/>
</dbReference>
<evidence type="ECO:0000256" key="2">
    <source>
        <dbReference type="ARBA" id="ARBA00005249"/>
    </source>
</evidence>
<sequence length="507" mass="57997">MATPISQPQVAAASGSATQEHSVRVLKDHRKIYKMMKFSSGNELDFVKLSETPVRMERENNFKEYKTANDIGQMPKFGAGSEFGREQKEIARKKKYGIMMKNYNPSDQPWLLKIGKNKETKRYKGVREGTITENTSYYIFTQCSDGAFGSFPVEEWYNFSPMIRYKYLNSEEAEEEFSRRDKTLNYFSIMVRKRCRNDEDLDKVDEEEKNLKVKTSKKSSKDLVLTDIDEWLDLSDDEDDDDNDEEDGDEDIKLGDAILKKKKGKKLAKKIKKKRTAKHNSDDEAIEESDEGDYDDKEVDYISDSGSSSEEEGAKKDKYEEKGVDEEKGLRKLIGSDEEESEEEEKKEENKEKEEKAKKGDEDESSSSSSGEDSDIEKDEGLASAIFLQQEAKRNSPVPRSDTPSSMETEDKKSMKRKLEGEASSSKKMRTDSPSVGGSKEGITESAIRRYLMRKPMTPKELVQKFKSKKLNISKEQMTSTIAQLLKKINPDKKIINKAMYLSLKSS</sequence>
<dbReference type="InterPro" id="IPR011039">
    <property type="entry name" value="TFIIF_interaction"/>
</dbReference>
<dbReference type="GO" id="GO:0016251">
    <property type="term" value="F:RNA polymerase II general transcription initiation factor activity"/>
    <property type="evidence" value="ECO:0007669"/>
    <property type="project" value="TreeGrafter"/>
</dbReference>
<protein>
    <recommendedName>
        <fullName evidence="8">Transcription initiation factor IIF subunit alpha</fullName>
    </recommendedName>
</protein>
<dbReference type="PANTHER" id="PTHR13011:SF0">
    <property type="entry name" value="GENERAL TRANSCRIPTION FACTOR IIF SUBUNIT 1"/>
    <property type="match status" value="1"/>
</dbReference>
<feature type="compositionally biased region" description="Acidic residues" evidence="9">
    <location>
        <begin position="336"/>
        <end position="346"/>
    </location>
</feature>
<name>A0A8S3VDH5_MYTED</name>
<dbReference type="GO" id="GO:0001096">
    <property type="term" value="F:TFIIF-class transcription factor complex binding"/>
    <property type="evidence" value="ECO:0007669"/>
    <property type="project" value="TreeGrafter"/>
</dbReference>
<feature type="compositionally biased region" description="Acidic residues" evidence="9">
    <location>
        <begin position="283"/>
        <end position="298"/>
    </location>
</feature>
<evidence type="ECO:0000256" key="4">
    <source>
        <dbReference type="ARBA" id="ARBA00023125"/>
    </source>
</evidence>
<dbReference type="GO" id="GO:0006367">
    <property type="term" value="P:transcription initiation at RNA polymerase II promoter"/>
    <property type="evidence" value="ECO:0007669"/>
    <property type="project" value="InterPro"/>
</dbReference>
<dbReference type="EMBL" id="CAJPWZ010003289">
    <property type="protein sequence ID" value="CAG2255954.1"/>
    <property type="molecule type" value="Genomic_DNA"/>
</dbReference>
<keyword evidence="3 8" id="KW-0805">Transcription regulation</keyword>
<keyword evidence="4 8" id="KW-0238">DNA-binding</keyword>
<dbReference type="GO" id="GO:0003677">
    <property type="term" value="F:DNA binding"/>
    <property type="evidence" value="ECO:0007669"/>
    <property type="project" value="UniProtKB-KW"/>
</dbReference>
<dbReference type="GO" id="GO:0032968">
    <property type="term" value="P:positive regulation of transcription elongation by RNA polymerase II"/>
    <property type="evidence" value="ECO:0007669"/>
    <property type="project" value="InterPro"/>
</dbReference>
<evidence type="ECO:0000256" key="1">
    <source>
        <dbReference type="ARBA" id="ARBA00004123"/>
    </source>
</evidence>
<feature type="compositionally biased region" description="Basic residues" evidence="9">
    <location>
        <begin position="260"/>
        <end position="278"/>
    </location>
</feature>
<dbReference type="GO" id="GO:0005674">
    <property type="term" value="C:transcription factor TFIIF complex"/>
    <property type="evidence" value="ECO:0007669"/>
    <property type="project" value="TreeGrafter"/>
</dbReference>
<keyword evidence="6 8" id="KW-0539">Nucleus</keyword>
<dbReference type="SUPFAM" id="SSF46785">
    <property type="entry name" value="Winged helix' DNA-binding domain"/>
    <property type="match status" value="1"/>
</dbReference>
<reference evidence="10" key="1">
    <citation type="submission" date="2021-03" db="EMBL/GenBank/DDBJ databases">
        <authorList>
            <person name="Bekaert M."/>
        </authorList>
    </citation>
    <scope>NUCLEOTIDE SEQUENCE</scope>
</reference>
<feature type="compositionally biased region" description="Basic and acidic residues" evidence="9">
    <location>
        <begin position="347"/>
        <end position="361"/>
    </location>
</feature>
<dbReference type="Pfam" id="PF05793">
    <property type="entry name" value="TFIIF_alpha"/>
    <property type="match status" value="1"/>
</dbReference>
<evidence type="ECO:0000256" key="6">
    <source>
        <dbReference type="ARBA" id="ARBA00023242"/>
    </source>
</evidence>
<dbReference type="OrthoDB" id="76676at2759"/>
<feature type="compositionally biased region" description="Basic and acidic residues" evidence="9">
    <location>
        <begin position="312"/>
        <end position="330"/>
    </location>
</feature>
<dbReference type="AlphaFoldDB" id="A0A8S3VDH5"/>
<gene>
    <name evidence="10" type="ORF">MEDL_67330</name>
</gene>